<feature type="transmembrane region" description="Helical" evidence="7">
    <location>
        <begin position="20"/>
        <end position="40"/>
    </location>
</feature>
<dbReference type="PANTHER" id="PTHR30572">
    <property type="entry name" value="MEMBRANE COMPONENT OF TRANSPORTER-RELATED"/>
    <property type="match status" value="1"/>
</dbReference>
<organism evidence="10 11">
    <name type="scientific">Paraclostridium sordellii</name>
    <name type="common">Clostridium sordellii</name>
    <dbReference type="NCBI Taxonomy" id="1505"/>
    <lineage>
        <taxon>Bacteria</taxon>
        <taxon>Bacillati</taxon>
        <taxon>Bacillota</taxon>
        <taxon>Clostridia</taxon>
        <taxon>Peptostreptococcales</taxon>
        <taxon>Peptostreptococcaceae</taxon>
        <taxon>Paraclostridium</taxon>
    </lineage>
</organism>
<feature type="transmembrane region" description="Helical" evidence="7">
    <location>
        <begin position="739"/>
        <end position="760"/>
    </location>
</feature>
<evidence type="ECO:0000256" key="2">
    <source>
        <dbReference type="ARBA" id="ARBA00022475"/>
    </source>
</evidence>
<evidence type="ECO:0000259" key="8">
    <source>
        <dbReference type="Pfam" id="PF02687"/>
    </source>
</evidence>
<feature type="transmembrane region" description="Helical" evidence="7">
    <location>
        <begin position="793"/>
        <end position="814"/>
    </location>
</feature>
<sequence length="869" mass="96998">MNLYTSLTLRYLKENKKRTIVTIIGILLSTSLICGIGNIFESFMDYQIRETINRKGAFHATFHDIKKEDVDKITKSSGISKSSISDNLGYSKLSNEKKNLVSVKAFDKNGFEGYQIKLKEGRFPTNSNEIVLSERAMPLIDKKVGDSINLNIGKRVDKNQKEIEIPIVHDNETIVDGKSKNFKIVGVMNKLDDDIDNDVVSGITYLDIKEKNKGDKVNVAICANEPSEIYEIAPAISKNLGLKVASNDDSDNMIYNNDNGVAYENLSFNEHLLRLKGASAYANINRSINAAMFVVTTLVVVCTVATIYNAFSISINDRKKQFGILNSIGATKSQIMKIVFIEAIVVSVIGIPLGLITGTFAIDLIFKLIKYMFSSSLIAQLNLRVVYNPYVIILSALIVLSTILVSAILPALNAAKTPPLEAIKNSSSLKLGKVKDSKLVRLLFKTEGVLAYKNLRRNKKKFRITLFSLIISVVIFISFSGFVELFIKANEASVGQVNYDVRLWKGGILEGDKIIDDLNKVNGIKKISVRNDYGVGFDVKESNINKDYKDLIDKTFSKKNKDGETVYEFNYDQNIFQFTGDKDIDNLKLINGSFDKETAIKENGIILRNKSSYSEPGKKYDVSLTNYKVGDTINAYKFSRDENGKQINEPIKLKVLATTDDLLPGNKMSTYMGIDFITYNEVGSKLGYDINSGNIYINSDKSKDTRDALKKIGEKYGYNVHDEVDNALEMEQSIIAIKIFVYGFVLVISLVSITNIVNTISTNINLRKREFAIIKSIGVTPQGFNKMIYLESLLYGVLALVYGVPIGLLIDVIMNKIMGNVVQLGMILPWNAVLVSIVGVFVITFIASYIPMRKINKENIIENIRQESI</sequence>
<dbReference type="Proteomes" id="UP000032811">
    <property type="component" value="Chromosome 1"/>
</dbReference>
<feature type="transmembrane region" description="Helical" evidence="7">
    <location>
        <begin position="290"/>
        <end position="311"/>
    </location>
</feature>
<feature type="transmembrane region" description="Helical" evidence="7">
    <location>
        <begin position="464"/>
        <end position="487"/>
    </location>
</feature>
<dbReference type="RefSeq" id="WP_057544887.1">
    <property type="nucleotide sequence ID" value="NZ_CDNJ01000003.1"/>
</dbReference>
<keyword evidence="5 7" id="KW-0472">Membrane</keyword>
<evidence type="ECO:0000256" key="1">
    <source>
        <dbReference type="ARBA" id="ARBA00004651"/>
    </source>
</evidence>
<keyword evidence="11" id="KW-1185">Reference proteome</keyword>
<accession>A0ABM9RNI8</accession>
<dbReference type="InterPro" id="IPR003838">
    <property type="entry name" value="ABC3_permease_C"/>
</dbReference>
<dbReference type="Pfam" id="PF02687">
    <property type="entry name" value="FtsX"/>
    <property type="match status" value="2"/>
</dbReference>
<comment type="similarity">
    <text evidence="6">Belongs to the ABC-4 integral membrane protein family.</text>
</comment>
<feature type="domain" description="MacB-like periplasmic core" evidence="9">
    <location>
        <begin position="19"/>
        <end position="226"/>
    </location>
</feature>
<comment type="subcellular location">
    <subcellularLocation>
        <location evidence="1">Cell membrane</location>
        <topology evidence="1">Multi-pass membrane protein</topology>
    </subcellularLocation>
</comment>
<evidence type="ECO:0000259" key="9">
    <source>
        <dbReference type="Pfam" id="PF12704"/>
    </source>
</evidence>
<evidence type="ECO:0000256" key="7">
    <source>
        <dbReference type="SAM" id="Phobius"/>
    </source>
</evidence>
<keyword evidence="3 7" id="KW-0812">Transmembrane</keyword>
<dbReference type="InterPro" id="IPR025857">
    <property type="entry name" value="MacB_PCD"/>
</dbReference>
<evidence type="ECO:0000256" key="4">
    <source>
        <dbReference type="ARBA" id="ARBA00022989"/>
    </source>
</evidence>
<feature type="transmembrane region" description="Helical" evidence="7">
    <location>
        <begin position="389"/>
        <end position="412"/>
    </location>
</feature>
<protein>
    <submittedName>
        <fullName evidence="10">ABC-type transport system, permease protein</fullName>
    </submittedName>
</protein>
<name>A0ABM9RNI8_PARSO</name>
<evidence type="ECO:0000256" key="3">
    <source>
        <dbReference type="ARBA" id="ARBA00022692"/>
    </source>
</evidence>
<evidence type="ECO:0000256" key="5">
    <source>
        <dbReference type="ARBA" id="ARBA00023136"/>
    </source>
</evidence>
<keyword evidence="2" id="KW-1003">Cell membrane</keyword>
<dbReference type="EMBL" id="LN679998">
    <property type="protein sequence ID" value="CEJ73592.1"/>
    <property type="molecule type" value="Genomic_DNA"/>
</dbReference>
<reference evidence="10 11" key="1">
    <citation type="submission" date="2014-11" db="EMBL/GenBank/DDBJ databases">
        <authorList>
            <person name="Aslett M.A."/>
            <person name="De Silva N."/>
        </authorList>
    </citation>
    <scope>NUCLEOTIDE SEQUENCE [LARGE SCALE GENOMIC DNA]</scope>
    <source>
        <strain evidence="10 11">ATCC9714</strain>
    </source>
</reference>
<proteinExistence type="inferred from homology"/>
<dbReference type="GeneID" id="97537325"/>
<evidence type="ECO:0000313" key="11">
    <source>
        <dbReference type="Proteomes" id="UP000032811"/>
    </source>
</evidence>
<evidence type="ECO:0000256" key="6">
    <source>
        <dbReference type="ARBA" id="ARBA00038076"/>
    </source>
</evidence>
<keyword evidence="4 7" id="KW-1133">Transmembrane helix</keyword>
<feature type="domain" description="ABC3 transporter permease C-terminal" evidence="8">
    <location>
        <begin position="744"/>
        <end position="860"/>
    </location>
</feature>
<feature type="transmembrane region" description="Helical" evidence="7">
    <location>
        <begin position="339"/>
        <end position="369"/>
    </location>
</feature>
<dbReference type="Pfam" id="PF12704">
    <property type="entry name" value="MacB_PCD"/>
    <property type="match status" value="1"/>
</dbReference>
<dbReference type="InterPro" id="IPR050250">
    <property type="entry name" value="Macrolide_Exporter_MacB"/>
</dbReference>
<feature type="transmembrane region" description="Helical" evidence="7">
    <location>
        <begin position="826"/>
        <end position="850"/>
    </location>
</feature>
<gene>
    <name evidence="10" type="ORF">ATCC9714_14801</name>
</gene>
<evidence type="ECO:0000313" key="10">
    <source>
        <dbReference type="EMBL" id="CEJ73592.1"/>
    </source>
</evidence>
<dbReference type="PANTHER" id="PTHR30572:SF4">
    <property type="entry name" value="ABC TRANSPORTER PERMEASE YTRF"/>
    <property type="match status" value="1"/>
</dbReference>
<feature type="domain" description="ABC3 transporter permease C-terminal" evidence="8">
    <location>
        <begin position="294"/>
        <end position="419"/>
    </location>
</feature>